<feature type="domain" description="J" evidence="2">
    <location>
        <begin position="11"/>
        <end position="66"/>
    </location>
</feature>
<evidence type="ECO:0000259" key="2">
    <source>
        <dbReference type="PROSITE" id="PS50076"/>
    </source>
</evidence>
<dbReference type="Pfam" id="PF00226">
    <property type="entry name" value="DnaJ"/>
    <property type="match status" value="1"/>
</dbReference>
<name>A0A366HR99_9BACT</name>
<dbReference type="InterPro" id="IPR001623">
    <property type="entry name" value="DnaJ_domain"/>
</dbReference>
<proteinExistence type="predicted"/>
<dbReference type="SMART" id="SM00271">
    <property type="entry name" value="DnaJ"/>
    <property type="match status" value="1"/>
</dbReference>
<dbReference type="InterPro" id="IPR036869">
    <property type="entry name" value="J_dom_sf"/>
</dbReference>
<organism evidence="3 4">
    <name type="scientific">Roseimicrobium gellanilyticum</name>
    <dbReference type="NCBI Taxonomy" id="748857"/>
    <lineage>
        <taxon>Bacteria</taxon>
        <taxon>Pseudomonadati</taxon>
        <taxon>Verrucomicrobiota</taxon>
        <taxon>Verrucomicrobiia</taxon>
        <taxon>Verrucomicrobiales</taxon>
        <taxon>Verrucomicrobiaceae</taxon>
        <taxon>Roseimicrobium</taxon>
    </lineage>
</organism>
<dbReference type="PANTHER" id="PTHR14021:SF15">
    <property type="entry name" value="IRON-SULFUR CLUSTER CO-CHAPERONE PROTEIN HSCB"/>
    <property type="match status" value="1"/>
</dbReference>
<keyword evidence="4" id="KW-1185">Reference proteome</keyword>
<evidence type="ECO:0000313" key="3">
    <source>
        <dbReference type="EMBL" id="RBP45369.1"/>
    </source>
</evidence>
<comment type="caution">
    <text evidence="3">The sequence shown here is derived from an EMBL/GenBank/DDBJ whole genome shotgun (WGS) entry which is preliminary data.</text>
</comment>
<sequence length="197" mass="21639">MRPRHSTMMSDAYAIFSMPRSVAIDAAALQSTYAALSREAHPDQGGSEEKAAAVNSAYETLRSPEKRLKHLIEIAAPEEAKAWRTVPLDESMMSVFMELGSALDASAKLLEKKAKATSALTKALLANEEMTSRERLERIGFGVEEKKVAMESALAALDERLASGDGDVWRDIAATQARLAYLAKWQAQIRERLLALM</sequence>
<comment type="function">
    <text evidence="1">Co-chaperone involved in the maturation of iron-sulfur cluster-containing proteins. Seems to help targeting proteins to be folded toward HscA.</text>
</comment>
<evidence type="ECO:0000313" key="4">
    <source>
        <dbReference type="Proteomes" id="UP000253426"/>
    </source>
</evidence>
<dbReference type="EMBL" id="QNRR01000003">
    <property type="protein sequence ID" value="RBP45369.1"/>
    <property type="molecule type" value="Genomic_DNA"/>
</dbReference>
<dbReference type="Proteomes" id="UP000253426">
    <property type="component" value="Unassembled WGS sequence"/>
</dbReference>
<gene>
    <name evidence="3" type="ORF">DES53_103367</name>
</gene>
<evidence type="ECO:0000256" key="1">
    <source>
        <dbReference type="ARBA" id="ARBA00025596"/>
    </source>
</evidence>
<dbReference type="GO" id="GO:0051087">
    <property type="term" value="F:protein-folding chaperone binding"/>
    <property type="evidence" value="ECO:0007669"/>
    <property type="project" value="InterPro"/>
</dbReference>
<dbReference type="GO" id="GO:0044571">
    <property type="term" value="P:[2Fe-2S] cluster assembly"/>
    <property type="evidence" value="ECO:0007669"/>
    <property type="project" value="InterPro"/>
</dbReference>
<dbReference type="InterPro" id="IPR004640">
    <property type="entry name" value="HscB"/>
</dbReference>
<accession>A0A366HR99</accession>
<dbReference type="GO" id="GO:0001671">
    <property type="term" value="F:ATPase activator activity"/>
    <property type="evidence" value="ECO:0007669"/>
    <property type="project" value="InterPro"/>
</dbReference>
<dbReference type="Gene3D" id="1.10.287.110">
    <property type="entry name" value="DnaJ domain"/>
    <property type="match status" value="1"/>
</dbReference>
<dbReference type="PANTHER" id="PTHR14021">
    <property type="entry name" value="IRON-SULFUR CLUSTER CO-CHAPERONE PROTEIN HSCB"/>
    <property type="match status" value="1"/>
</dbReference>
<protein>
    <recommendedName>
        <fullName evidence="2">J domain-containing protein</fullName>
    </recommendedName>
</protein>
<dbReference type="SUPFAM" id="SSF46565">
    <property type="entry name" value="Chaperone J-domain"/>
    <property type="match status" value="1"/>
</dbReference>
<dbReference type="AlphaFoldDB" id="A0A366HR99"/>
<reference evidence="3 4" key="1">
    <citation type="submission" date="2018-06" db="EMBL/GenBank/DDBJ databases">
        <title>Genomic Encyclopedia of Type Strains, Phase IV (KMG-IV): sequencing the most valuable type-strain genomes for metagenomic binning, comparative biology and taxonomic classification.</title>
        <authorList>
            <person name="Goeker M."/>
        </authorList>
    </citation>
    <scope>NUCLEOTIDE SEQUENCE [LARGE SCALE GENOMIC DNA]</scope>
    <source>
        <strain evidence="3 4">DSM 25532</strain>
    </source>
</reference>
<dbReference type="PROSITE" id="PS50076">
    <property type="entry name" value="DNAJ_2"/>
    <property type="match status" value="1"/>
</dbReference>